<keyword evidence="1" id="KW-1133">Transmembrane helix</keyword>
<accession>A0A7G7G899</accession>
<dbReference type="InterPro" id="IPR058916">
    <property type="entry name" value="PH_40"/>
</dbReference>
<evidence type="ECO:0000256" key="1">
    <source>
        <dbReference type="SAM" id="Phobius"/>
    </source>
</evidence>
<dbReference type="KEGG" id="aswu:HUW51_11865"/>
<organism evidence="3 4">
    <name type="scientific">Adhaeribacter swui</name>
    <dbReference type="NCBI Taxonomy" id="2086471"/>
    <lineage>
        <taxon>Bacteria</taxon>
        <taxon>Pseudomonadati</taxon>
        <taxon>Bacteroidota</taxon>
        <taxon>Cytophagia</taxon>
        <taxon>Cytophagales</taxon>
        <taxon>Hymenobacteraceae</taxon>
        <taxon>Adhaeribacter</taxon>
    </lineage>
</organism>
<feature type="transmembrane region" description="Helical" evidence="1">
    <location>
        <begin position="12"/>
        <end position="29"/>
    </location>
</feature>
<evidence type="ECO:0000313" key="4">
    <source>
        <dbReference type="Proteomes" id="UP000515237"/>
    </source>
</evidence>
<feature type="domain" description="PH" evidence="2">
    <location>
        <begin position="9"/>
        <end position="140"/>
    </location>
</feature>
<protein>
    <recommendedName>
        <fullName evidence="2">PH domain-containing protein</fullName>
    </recommendedName>
</protein>
<dbReference type="AlphaFoldDB" id="A0A7G7G899"/>
<gene>
    <name evidence="3" type="ORF">HUW51_11865</name>
</gene>
<evidence type="ECO:0000313" key="3">
    <source>
        <dbReference type="EMBL" id="QNF33383.1"/>
    </source>
</evidence>
<feature type="transmembrane region" description="Helical" evidence="1">
    <location>
        <begin position="35"/>
        <end position="53"/>
    </location>
</feature>
<dbReference type="Proteomes" id="UP000515237">
    <property type="component" value="Chromosome"/>
</dbReference>
<keyword evidence="4" id="KW-1185">Reference proteome</keyword>
<evidence type="ECO:0000259" key="2">
    <source>
        <dbReference type="Pfam" id="PF26566"/>
    </source>
</evidence>
<reference evidence="3 4" key="1">
    <citation type="journal article" date="2018" name="Int. J. Syst. Evol. Microbiol.">
        <title>Adhaeribacter swui sp. nov., isolated from wet mud.</title>
        <authorList>
            <person name="Kim D.U."/>
            <person name="Kim K.W."/>
            <person name="Kang M.S."/>
            <person name="Kim J.Y."/>
            <person name="Jang J.H."/>
            <person name="Kim M.K."/>
        </authorList>
    </citation>
    <scope>NUCLEOTIDE SEQUENCE [LARGE SCALE GENOMIC DNA]</scope>
    <source>
        <strain evidence="3 4">KCTC 52873</strain>
    </source>
</reference>
<dbReference type="EMBL" id="CP055156">
    <property type="protein sequence ID" value="QNF33383.1"/>
    <property type="molecule type" value="Genomic_DNA"/>
</dbReference>
<dbReference type="RefSeq" id="WP_185274235.1">
    <property type="nucleotide sequence ID" value="NZ_CP055156.1"/>
</dbReference>
<sequence length="160" mass="18681">MKENLSNHFKALLSFFIITALSFIILVWANFDEDFVFIFSIGYCIDVLPALYLHIEYYIRNLGEEYRVSENELVHYKDSTAKRCKNSDIERIIVYMSPSIYKGSNLHFLAIESYYYARILTKAGEELIITCLLTPNLELALKRLQGVQFERRKGLFNSIA</sequence>
<proteinExistence type="predicted"/>
<keyword evidence="1" id="KW-0812">Transmembrane</keyword>
<name>A0A7G7G899_9BACT</name>
<keyword evidence="1" id="KW-0472">Membrane</keyword>
<dbReference type="Pfam" id="PF26566">
    <property type="entry name" value="PH_40"/>
    <property type="match status" value="1"/>
</dbReference>